<evidence type="ECO:0000313" key="2">
    <source>
        <dbReference type="EMBL" id="MDQ0997865.1"/>
    </source>
</evidence>
<accession>A0ABU0SAS4</accession>
<sequence>MAVTDHDTQPSERRWRRRGLWALLVIVPVSLFTISYGDYLEMSRYTDLYPTEVAAGEVKHYGGSAWQFYGTRKVQEGIRPGSLPAGSVPVIARFLVEIGDTNLQERWLMCAIRLTDKAGRSWSPTSIPGMRPAKEGIQTCTSAIFSGAEKGTRMVIEERFLVPSDVAGELRPTLGVYSERPYYLRFARTE</sequence>
<keyword evidence="1" id="KW-0812">Transmembrane</keyword>
<dbReference type="EMBL" id="JAUSZT010000003">
    <property type="protein sequence ID" value="MDQ0997865.1"/>
    <property type="molecule type" value="Genomic_DNA"/>
</dbReference>
<comment type="caution">
    <text evidence="2">The sequence shown here is derived from an EMBL/GenBank/DDBJ whole genome shotgun (WGS) entry which is preliminary data.</text>
</comment>
<feature type="transmembrane region" description="Helical" evidence="1">
    <location>
        <begin position="20"/>
        <end position="37"/>
    </location>
</feature>
<organism evidence="2 3">
    <name type="scientific">Phyllobacterium ifriqiyense</name>
    <dbReference type="NCBI Taxonomy" id="314238"/>
    <lineage>
        <taxon>Bacteria</taxon>
        <taxon>Pseudomonadati</taxon>
        <taxon>Pseudomonadota</taxon>
        <taxon>Alphaproteobacteria</taxon>
        <taxon>Hyphomicrobiales</taxon>
        <taxon>Phyllobacteriaceae</taxon>
        <taxon>Phyllobacterium</taxon>
    </lineage>
</organism>
<reference evidence="2 3" key="1">
    <citation type="submission" date="2023-07" db="EMBL/GenBank/DDBJ databases">
        <title>Comparative genomics of wheat-associated soil bacteria to identify genetic determinants of phenazine resistance.</title>
        <authorList>
            <person name="Mouncey N."/>
        </authorList>
    </citation>
    <scope>NUCLEOTIDE SEQUENCE [LARGE SCALE GENOMIC DNA]</scope>
    <source>
        <strain evidence="2 3">W4I11</strain>
    </source>
</reference>
<evidence type="ECO:0000313" key="3">
    <source>
        <dbReference type="Proteomes" id="UP001237780"/>
    </source>
</evidence>
<protein>
    <submittedName>
        <fullName evidence="2">Uncharacterized protein</fullName>
    </submittedName>
</protein>
<dbReference type="RefSeq" id="WP_307282258.1">
    <property type="nucleotide sequence ID" value="NZ_JAUSZT010000003.1"/>
</dbReference>
<keyword evidence="1" id="KW-0472">Membrane</keyword>
<evidence type="ECO:0000256" key="1">
    <source>
        <dbReference type="SAM" id="Phobius"/>
    </source>
</evidence>
<keyword evidence="1" id="KW-1133">Transmembrane helix</keyword>
<keyword evidence="3" id="KW-1185">Reference proteome</keyword>
<proteinExistence type="predicted"/>
<name>A0ABU0SAS4_9HYPH</name>
<dbReference type="Proteomes" id="UP001237780">
    <property type="component" value="Unassembled WGS sequence"/>
</dbReference>
<gene>
    <name evidence="2" type="ORF">QFZ34_003047</name>
</gene>